<dbReference type="InterPro" id="IPR016185">
    <property type="entry name" value="PreATP-grasp_dom_sf"/>
</dbReference>
<dbReference type="Proteomes" id="UP000886852">
    <property type="component" value="Unassembled WGS sequence"/>
</dbReference>
<reference evidence="6" key="1">
    <citation type="submission" date="2020-10" db="EMBL/GenBank/DDBJ databases">
        <authorList>
            <person name="Gilroy R."/>
        </authorList>
    </citation>
    <scope>NUCLEOTIDE SEQUENCE</scope>
    <source>
        <strain evidence="6">ChiHjej12B11-7776</strain>
    </source>
</reference>
<evidence type="ECO:0000313" key="6">
    <source>
        <dbReference type="EMBL" id="HIU91212.1"/>
    </source>
</evidence>
<feature type="non-terminal residue" evidence="6">
    <location>
        <position position="260"/>
    </location>
</feature>
<evidence type="ECO:0000256" key="1">
    <source>
        <dbReference type="ARBA" id="ARBA00010871"/>
    </source>
</evidence>
<evidence type="ECO:0000256" key="4">
    <source>
        <dbReference type="PROSITE-ProRule" id="PRU00409"/>
    </source>
</evidence>
<organism evidence="6 7">
    <name type="scientific">Candidatus Fimimonas merdipullorum</name>
    <dbReference type="NCBI Taxonomy" id="2840822"/>
    <lineage>
        <taxon>Bacteria</taxon>
        <taxon>Pseudomonadati</taxon>
        <taxon>Myxococcota</taxon>
        <taxon>Myxococcia</taxon>
        <taxon>Myxococcales</taxon>
        <taxon>Cystobacterineae</taxon>
        <taxon>Myxococcaceae</taxon>
        <taxon>Myxococcaceae incertae sedis</taxon>
        <taxon>Candidatus Fimimonas</taxon>
    </lineage>
</organism>
<gene>
    <name evidence="6" type="ORF">IAC72_04305</name>
</gene>
<accession>A0A9D1SQN6</accession>
<comment type="caution">
    <text evidence="6">The sequence shown here is derived from an EMBL/GenBank/DDBJ whole genome shotgun (WGS) entry which is preliminary data.</text>
</comment>
<dbReference type="InterPro" id="IPR011761">
    <property type="entry name" value="ATP-grasp"/>
</dbReference>
<protein>
    <recommendedName>
        <fullName evidence="5">ATP-grasp domain-containing protein</fullName>
    </recommendedName>
</protein>
<proteinExistence type="inferred from homology"/>
<dbReference type="InterPro" id="IPR013815">
    <property type="entry name" value="ATP_grasp_subdomain_1"/>
</dbReference>
<dbReference type="PANTHER" id="PTHR23132:SF23">
    <property type="entry name" value="D-ALANINE--D-ALANINE LIGASE B"/>
    <property type="match status" value="1"/>
</dbReference>
<dbReference type="Gene3D" id="3.30.470.20">
    <property type="entry name" value="ATP-grasp fold, B domain"/>
    <property type="match status" value="1"/>
</dbReference>
<dbReference type="GO" id="GO:0005524">
    <property type="term" value="F:ATP binding"/>
    <property type="evidence" value="ECO:0007669"/>
    <property type="project" value="UniProtKB-UniRule"/>
</dbReference>
<dbReference type="GO" id="GO:0071555">
    <property type="term" value="P:cell wall organization"/>
    <property type="evidence" value="ECO:0007669"/>
    <property type="project" value="UniProtKB-KW"/>
</dbReference>
<dbReference type="SUPFAM" id="SSF56059">
    <property type="entry name" value="Glutathione synthetase ATP-binding domain-like"/>
    <property type="match status" value="1"/>
</dbReference>
<dbReference type="Gene3D" id="3.40.50.20">
    <property type="match status" value="1"/>
</dbReference>
<evidence type="ECO:0000259" key="5">
    <source>
        <dbReference type="PROSITE" id="PS50975"/>
    </source>
</evidence>
<keyword evidence="2" id="KW-0436">Ligase</keyword>
<sequence>MKVLLIYGGASCEHDISVITGCLAAGFFHSVCAVYLDQQNRCFWVQKPLAPLQHSALKTRAVFLLGEGKIGVVKGKRIVKKVAVDVAVNCCHGRCGEDGCCAALCKLCNLPLVGSDLTPSAVAMDKMVCKRLLSKMGYPVVEGEELTSPDGHISLPLPLVIKPCSAGSSIGVSAVSDEEGIRRAVAEAFRYDDRVVAERAVSNFTELNCAAMRANGQVIASDVYRPFTPHEVLTFNDKYLSGEKFSSRKIICDEAKQMTK</sequence>
<comment type="similarity">
    <text evidence="1">Belongs to the D-alanine--D-alanine ligase family.</text>
</comment>
<evidence type="ECO:0000256" key="2">
    <source>
        <dbReference type="ARBA" id="ARBA00022598"/>
    </source>
</evidence>
<dbReference type="GO" id="GO:0046872">
    <property type="term" value="F:metal ion binding"/>
    <property type="evidence" value="ECO:0007669"/>
    <property type="project" value="InterPro"/>
</dbReference>
<reference evidence="6" key="2">
    <citation type="journal article" date="2021" name="PeerJ">
        <title>Extensive microbial diversity within the chicken gut microbiome revealed by metagenomics and culture.</title>
        <authorList>
            <person name="Gilroy R."/>
            <person name="Ravi A."/>
            <person name="Getino M."/>
            <person name="Pursley I."/>
            <person name="Horton D.L."/>
            <person name="Alikhan N.F."/>
            <person name="Baker D."/>
            <person name="Gharbi K."/>
            <person name="Hall N."/>
            <person name="Watson M."/>
            <person name="Adriaenssens E.M."/>
            <person name="Foster-Nyarko E."/>
            <person name="Jarju S."/>
            <person name="Secka A."/>
            <person name="Antonio M."/>
            <person name="Oren A."/>
            <person name="Chaudhuri R.R."/>
            <person name="La Ragione R."/>
            <person name="Hildebrand F."/>
            <person name="Pallen M.J."/>
        </authorList>
    </citation>
    <scope>NUCLEOTIDE SEQUENCE</scope>
    <source>
        <strain evidence="6">ChiHjej12B11-7776</strain>
    </source>
</reference>
<dbReference type="InterPro" id="IPR011127">
    <property type="entry name" value="Dala_Dala_lig_N"/>
</dbReference>
<evidence type="ECO:0000256" key="3">
    <source>
        <dbReference type="ARBA" id="ARBA00023316"/>
    </source>
</evidence>
<name>A0A9D1SQN6_9BACT</name>
<dbReference type="InterPro" id="IPR011095">
    <property type="entry name" value="Dala_Dala_lig_C"/>
</dbReference>
<keyword evidence="3" id="KW-0961">Cell wall biogenesis/degradation</keyword>
<dbReference type="PANTHER" id="PTHR23132">
    <property type="entry name" value="D-ALANINE--D-ALANINE LIGASE"/>
    <property type="match status" value="1"/>
</dbReference>
<dbReference type="PROSITE" id="PS50975">
    <property type="entry name" value="ATP_GRASP"/>
    <property type="match status" value="1"/>
</dbReference>
<dbReference type="Gene3D" id="3.30.1490.20">
    <property type="entry name" value="ATP-grasp fold, A domain"/>
    <property type="match status" value="1"/>
</dbReference>
<keyword evidence="4" id="KW-0067">ATP-binding</keyword>
<evidence type="ECO:0000313" key="7">
    <source>
        <dbReference type="Proteomes" id="UP000886852"/>
    </source>
</evidence>
<dbReference type="AlphaFoldDB" id="A0A9D1SQN6"/>
<dbReference type="EMBL" id="DVOC01000072">
    <property type="protein sequence ID" value="HIU91212.1"/>
    <property type="molecule type" value="Genomic_DNA"/>
</dbReference>
<dbReference type="GO" id="GO:0008716">
    <property type="term" value="F:D-alanine-D-alanine ligase activity"/>
    <property type="evidence" value="ECO:0007669"/>
    <property type="project" value="InterPro"/>
</dbReference>
<keyword evidence="4" id="KW-0547">Nucleotide-binding</keyword>
<dbReference type="Pfam" id="PF01820">
    <property type="entry name" value="Dala_Dala_lig_N"/>
    <property type="match status" value="1"/>
</dbReference>
<dbReference type="SUPFAM" id="SSF52440">
    <property type="entry name" value="PreATP-grasp domain"/>
    <property type="match status" value="1"/>
</dbReference>
<dbReference type="Pfam" id="PF07478">
    <property type="entry name" value="Dala_Dala_lig_C"/>
    <property type="match status" value="1"/>
</dbReference>
<feature type="domain" description="ATP-grasp" evidence="5">
    <location>
        <begin position="130"/>
        <end position="201"/>
    </location>
</feature>